<gene>
    <name evidence="1" type="ORF">MSG28_015337</name>
</gene>
<dbReference type="Proteomes" id="UP001064048">
    <property type="component" value="Chromosome 28"/>
</dbReference>
<keyword evidence="2" id="KW-1185">Reference proteome</keyword>
<sequence>MIPGGKSFCTRHYKKVTHCLFDLDGTLLDSEVMYHTMIGQICEKYGKSYSKDNAVQIFGMTDREVSEEVCARTRLPLSVDEFERQLLDLARNKLPIAPEKPGADRLLTHLFDYKVPMALATNSTEQSVRLVSIARPKLFGMFNHMMKTSPFLENKLGVPQGSILLGPLFFLIYIKEFSKVNPHISALFAYDASVLILGKGLSHAEYETSINTTLGNIVMWSASLNLSINLSKTKYIQFRPYQAKAAKLSINYEGTPIEEVSFSDPEVDRGKPHPDIYLVAASRFPDKPKPAQCIVFEDSEVGVQAAVAAGMQVVMVPDPRLGRERTRQATLVLRWVRTLTTTIVIIGIKRSFPAGRAAASLRDFKPELFGLPPFNEAPPSTTVPIHHS</sequence>
<evidence type="ECO:0000313" key="1">
    <source>
        <dbReference type="EMBL" id="KAI8433266.1"/>
    </source>
</evidence>
<accession>A0ACC0KAR5</accession>
<comment type="caution">
    <text evidence="1">The sequence shown here is derived from an EMBL/GenBank/DDBJ whole genome shotgun (WGS) entry which is preliminary data.</text>
</comment>
<dbReference type="EMBL" id="CM046128">
    <property type="protein sequence ID" value="KAI8433266.1"/>
    <property type="molecule type" value="Genomic_DNA"/>
</dbReference>
<name>A0ACC0KAR5_CHOFU</name>
<proteinExistence type="predicted"/>
<protein>
    <submittedName>
        <fullName evidence="1">Uncharacterized protein</fullName>
    </submittedName>
</protein>
<organism evidence="1 2">
    <name type="scientific">Choristoneura fumiferana</name>
    <name type="common">Spruce budworm moth</name>
    <name type="synonym">Archips fumiferana</name>
    <dbReference type="NCBI Taxonomy" id="7141"/>
    <lineage>
        <taxon>Eukaryota</taxon>
        <taxon>Metazoa</taxon>
        <taxon>Ecdysozoa</taxon>
        <taxon>Arthropoda</taxon>
        <taxon>Hexapoda</taxon>
        <taxon>Insecta</taxon>
        <taxon>Pterygota</taxon>
        <taxon>Neoptera</taxon>
        <taxon>Endopterygota</taxon>
        <taxon>Lepidoptera</taxon>
        <taxon>Glossata</taxon>
        <taxon>Ditrysia</taxon>
        <taxon>Tortricoidea</taxon>
        <taxon>Tortricidae</taxon>
        <taxon>Tortricinae</taxon>
        <taxon>Choristoneura</taxon>
    </lineage>
</organism>
<evidence type="ECO:0000313" key="2">
    <source>
        <dbReference type="Proteomes" id="UP001064048"/>
    </source>
</evidence>
<reference evidence="1 2" key="1">
    <citation type="journal article" date="2022" name="Genome Biol. Evol.">
        <title>The Spruce Budworm Genome: Reconstructing the Evolutionary History of Antifreeze Proteins.</title>
        <authorList>
            <person name="Beliveau C."/>
            <person name="Gagne P."/>
            <person name="Picq S."/>
            <person name="Vernygora O."/>
            <person name="Keeling C.I."/>
            <person name="Pinkney K."/>
            <person name="Doucet D."/>
            <person name="Wen F."/>
            <person name="Johnston J.S."/>
            <person name="Maaroufi H."/>
            <person name="Boyle B."/>
            <person name="Laroche J."/>
            <person name="Dewar K."/>
            <person name="Juretic N."/>
            <person name="Blackburn G."/>
            <person name="Nisole A."/>
            <person name="Brunet B."/>
            <person name="Brandao M."/>
            <person name="Lumley L."/>
            <person name="Duan J."/>
            <person name="Quan G."/>
            <person name="Lucarotti C.J."/>
            <person name="Roe A.D."/>
            <person name="Sperling F.A.H."/>
            <person name="Levesque R.C."/>
            <person name="Cusson M."/>
        </authorList>
    </citation>
    <scope>NUCLEOTIDE SEQUENCE [LARGE SCALE GENOMIC DNA]</scope>
    <source>
        <strain evidence="1">Glfc:IPQL:Cfum</strain>
    </source>
</reference>